<dbReference type="InterPro" id="IPR003691">
    <property type="entry name" value="FluC"/>
</dbReference>
<reference evidence="10 11" key="1">
    <citation type="submission" date="2018-11" db="EMBL/GenBank/DDBJ databases">
        <title>Genome assembly of Steccherinum ochraceum LE-BIN_3174, the white-rot fungus of the Steccherinaceae family (The Residual Polyporoid clade, Polyporales, Basidiomycota).</title>
        <authorList>
            <person name="Fedorova T.V."/>
            <person name="Glazunova O.A."/>
            <person name="Landesman E.O."/>
            <person name="Moiseenko K.V."/>
            <person name="Psurtseva N.V."/>
            <person name="Savinova O.S."/>
            <person name="Shakhova N.V."/>
            <person name="Tyazhelova T.V."/>
            <person name="Vasina D.V."/>
        </authorList>
    </citation>
    <scope>NUCLEOTIDE SEQUENCE [LARGE SCALE GENOMIC DNA]</scope>
    <source>
        <strain evidence="10 11">LE-BIN_3174</strain>
    </source>
</reference>
<dbReference type="Proteomes" id="UP000292702">
    <property type="component" value="Unassembled WGS sequence"/>
</dbReference>
<comment type="subcellular location">
    <subcellularLocation>
        <location evidence="2">Cell membrane</location>
        <topology evidence="2">Multi-pass membrane protein</topology>
    </subcellularLocation>
</comment>
<proteinExistence type="inferred from homology"/>
<evidence type="ECO:0000256" key="6">
    <source>
        <dbReference type="ARBA" id="ARBA00023136"/>
    </source>
</evidence>
<feature type="transmembrane region" description="Helical" evidence="9">
    <location>
        <begin position="52"/>
        <end position="72"/>
    </location>
</feature>
<dbReference type="GO" id="GO:1903425">
    <property type="term" value="F:fluoride transmembrane transporter activity"/>
    <property type="evidence" value="ECO:0007669"/>
    <property type="project" value="TreeGrafter"/>
</dbReference>
<evidence type="ECO:0000256" key="7">
    <source>
        <dbReference type="ARBA" id="ARBA00035120"/>
    </source>
</evidence>
<evidence type="ECO:0000313" key="11">
    <source>
        <dbReference type="Proteomes" id="UP000292702"/>
    </source>
</evidence>
<keyword evidence="3" id="KW-1003">Cell membrane</keyword>
<dbReference type="OrthoDB" id="409792at2759"/>
<gene>
    <name evidence="10" type="ORF">EIP91_003037</name>
</gene>
<name>A0A4R0RRQ5_9APHY</name>
<dbReference type="PANTHER" id="PTHR28259">
    <property type="entry name" value="FLUORIDE EXPORT PROTEIN 1-RELATED"/>
    <property type="match status" value="1"/>
</dbReference>
<feature type="transmembrane region" description="Helical" evidence="9">
    <location>
        <begin position="203"/>
        <end position="221"/>
    </location>
</feature>
<feature type="transmembrane region" description="Helical" evidence="9">
    <location>
        <begin position="255"/>
        <end position="280"/>
    </location>
</feature>
<keyword evidence="4 9" id="KW-0812">Transmembrane</keyword>
<dbReference type="AlphaFoldDB" id="A0A4R0RRQ5"/>
<evidence type="ECO:0000256" key="9">
    <source>
        <dbReference type="SAM" id="Phobius"/>
    </source>
</evidence>
<comment type="similarity">
    <text evidence="7">Belongs to the fluoride channel Fluc/FEX (TC 1.A.43) family.</text>
</comment>
<comment type="catalytic activity">
    <reaction evidence="8">
        <text>fluoride(in) = fluoride(out)</text>
        <dbReference type="Rhea" id="RHEA:76159"/>
        <dbReference type="ChEBI" id="CHEBI:17051"/>
    </reaction>
    <physiologicalReaction direction="left-to-right" evidence="8">
        <dbReference type="Rhea" id="RHEA:76160"/>
    </physiologicalReaction>
</comment>
<feature type="transmembrane region" description="Helical" evidence="9">
    <location>
        <begin position="163"/>
        <end position="183"/>
    </location>
</feature>
<comment type="function">
    <text evidence="1">Fluoride channel required for the rapid expulsion of cytoplasmic fluoride.</text>
</comment>
<dbReference type="STRING" id="92696.A0A4R0RRQ5"/>
<dbReference type="EMBL" id="RWJN01000196">
    <property type="protein sequence ID" value="TCD65144.1"/>
    <property type="molecule type" value="Genomic_DNA"/>
</dbReference>
<feature type="transmembrane region" description="Helical" evidence="9">
    <location>
        <begin position="227"/>
        <end position="248"/>
    </location>
</feature>
<dbReference type="PANTHER" id="PTHR28259:SF1">
    <property type="entry name" value="FLUORIDE EXPORT PROTEIN 1-RELATED"/>
    <property type="match status" value="1"/>
</dbReference>
<protein>
    <submittedName>
        <fullName evidence="10">Uncharacterized protein</fullName>
    </submittedName>
</protein>
<keyword evidence="11" id="KW-1185">Reference proteome</keyword>
<feature type="transmembrane region" description="Helical" evidence="9">
    <location>
        <begin position="324"/>
        <end position="343"/>
    </location>
</feature>
<evidence type="ECO:0000256" key="2">
    <source>
        <dbReference type="ARBA" id="ARBA00004651"/>
    </source>
</evidence>
<accession>A0A4R0RRQ5</accession>
<dbReference type="GO" id="GO:0005886">
    <property type="term" value="C:plasma membrane"/>
    <property type="evidence" value="ECO:0007669"/>
    <property type="project" value="UniProtKB-SubCell"/>
</dbReference>
<evidence type="ECO:0000256" key="3">
    <source>
        <dbReference type="ARBA" id="ARBA00022475"/>
    </source>
</evidence>
<evidence type="ECO:0000256" key="1">
    <source>
        <dbReference type="ARBA" id="ARBA00002598"/>
    </source>
</evidence>
<evidence type="ECO:0000256" key="5">
    <source>
        <dbReference type="ARBA" id="ARBA00022989"/>
    </source>
</evidence>
<comment type="caution">
    <text evidence="10">The sequence shown here is derived from an EMBL/GenBank/DDBJ whole genome shotgun (WGS) entry which is preliminary data.</text>
</comment>
<dbReference type="Pfam" id="PF02537">
    <property type="entry name" value="CRCB"/>
    <property type="match status" value="2"/>
</dbReference>
<evidence type="ECO:0000256" key="4">
    <source>
        <dbReference type="ARBA" id="ARBA00022692"/>
    </source>
</evidence>
<organism evidence="10 11">
    <name type="scientific">Steccherinum ochraceum</name>
    <dbReference type="NCBI Taxonomy" id="92696"/>
    <lineage>
        <taxon>Eukaryota</taxon>
        <taxon>Fungi</taxon>
        <taxon>Dikarya</taxon>
        <taxon>Basidiomycota</taxon>
        <taxon>Agaricomycotina</taxon>
        <taxon>Agaricomycetes</taxon>
        <taxon>Polyporales</taxon>
        <taxon>Steccherinaceae</taxon>
        <taxon>Steccherinum</taxon>
    </lineage>
</organism>
<keyword evidence="6 9" id="KW-0472">Membrane</keyword>
<evidence type="ECO:0000256" key="8">
    <source>
        <dbReference type="ARBA" id="ARBA00035585"/>
    </source>
</evidence>
<feature type="transmembrane region" description="Helical" evidence="9">
    <location>
        <begin position="84"/>
        <end position="105"/>
    </location>
</feature>
<sequence>MSPIHPHTSLTRAISQHPTISNATSLASIDRPPSVSSKTHLPLPTAKVYPPFSPHVLALLLPASLFGVLTRLGLQAVVGYDGRAVFPLAWVQAVGCFVMGVGLGVKEPFGQFYGPLYTAMTTGFCGSVTTFSGWQLDVFQSWLNVNRNHRDWFRDVIDGLGKTLFTIAISLSALTFGVHIATLVRKRLPPWFHLSPPTRNVRYTLSILAVLTYAGAYPAYFRMSASFRHQATAALLFCVPGTLTRYLLSIKLNPLLKLFPLGTFTANMLGTALLGTFHVLQGTHGPPTPNACAVLQGLADGYCGCLTTISTFAAEIVGLEDWKAWVYVVASWVGGQCLLLVILGSSYWHGGVSEQGTCVFASG</sequence>
<evidence type="ECO:0000313" key="10">
    <source>
        <dbReference type="EMBL" id="TCD65144.1"/>
    </source>
</evidence>
<keyword evidence="5 9" id="KW-1133">Transmembrane helix</keyword>